<gene>
    <name evidence="2" type="ORF">SAMN04488008_103252</name>
</gene>
<evidence type="ECO:0000256" key="1">
    <source>
        <dbReference type="SAM" id="Coils"/>
    </source>
</evidence>
<evidence type="ECO:0000313" key="3">
    <source>
        <dbReference type="Proteomes" id="UP000198990"/>
    </source>
</evidence>
<dbReference type="AlphaFoldDB" id="A0A1H7NQN3"/>
<keyword evidence="1" id="KW-0175">Coiled coil</keyword>
<accession>A0A1H7NQN3</accession>
<dbReference type="Proteomes" id="UP000198990">
    <property type="component" value="Unassembled WGS sequence"/>
</dbReference>
<dbReference type="RefSeq" id="WP_091622485.1">
    <property type="nucleotide sequence ID" value="NZ_FNZN01000003.1"/>
</dbReference>
<feature type="coiled-coil region" evidence="1">
    <location>
        <begin position="52"/>
        <end position="79"/>
    </location>
</feature>
<proteinExistence type="predicted"/>
<protein>
    <submittedName>
        <fullName evidence="2">Uncharacterized protein</fullName>
    </submittedName>
</protein>
<sequence length="140" mass="16883">MGKEQIRTSQKNKKLEDLHWKTQQWKTRFQIMDDELTLAERLLDSQIFQPKTRNLFERLQEYKIRIQKIKNTKKTLLIDISIHENNLGCLLDCTDIKYELSFYRKHDKLQAKIDSCLENFQKLKLEIFNYTGGILNLNDF</sequence>
<keyword evidence="3" id="KW-1185">Reference proteome</keyword>
<dbReference type="OrthoDB" id="1431622at2"/>
<organism evidence="2 3">
    <name type="scientific">Maribacter orientalis</name>
    <dbReference type="NCBI Taxonomy" id="228957"/>
    <lineage>
        <taxon>Bacteria</taxon>
        <taxon>Pseudomonadati</taxon>
        <taxon>Bacteroidota</taxon>
        <taxon>Flavobacteriia</taxon>
        <taxon>Flavobacteriales</taxon>
        <taxon>Flavobacteriaceae</taxon>
        <taxon>Maribacter</taxon>
    </lineage>
</organism>
<dbReference type="EMBL" id="FNZN01000003">
    <property type="protein sequence ID" value="SEL25776.1"/>
    <property type="molecule type" value="Genomic_DNA"/>
</dbReference>
<name>A0A1H7NQN3_9FLAO</name>
<reference evidence="3" key="1">
    <citation type="submission" date="2016-10" db="EMBL/GenBank/DDBJ databases">
        <authorList>
            <person name="Varghese N."/>
            <person name="Submissions S."/>
        </authorList>
    </citation>
    <scope>NUCLEOTIDE SEQUENCE [LARGE SCALE GENOMIC DNA]</scope>
    <source>
        <strain evidence="3">DSM 16471</strain>
    </source>
</reference>
<evidence type="ECO:0000313" key="2">
    <source>
        <dbReference type="EMBL" id="SEL25776.1"/>
    </source>
</evidence>